<feature type="compositionally biased region" description="Low complexity" evidence="6">
    <location>
        <begin position="561"/>
        <end position="572"/>
    </location>
</feature>
<dbReference type="AlphaFoldDB" id="A0A3B7RQN7"/>
<feature type="region of interest" description="Disordered" evidence="6">
    <location>
        <begin position="543"/>
        <end position="575"/>
    </location>
</feature>
<dbReference type="InterPro" id="IPR015500">
    <property type="entry name" value="Peptidase_S8_subtilisin-rel"/>
</dbReference>
<dbReference type="Gene3D" id="3.40.50.200">
    <property type="entry name" value="Peptidase S8/S53 domain"/>
    <property type="match status" value="1"/>
</dbReference>
<keyword evidence="9" id="KW-1185">Reference proteome</keyword>
<dbReference type="InterPro" id="IPR050131">
    <property type="entry name" value="Peptidase_S8_subtilisin-like"/>
</dbReference>
<evidence type="ECO:0000313" key="8">
    <source>
        <dbReference type="EMBL" id="AYA36487.1"/>
    </source>
</evidence>
<evidence type="ECO:0000256" key="1">
    <source>
        <dbReference type="ARBA" id="ARBA00011073"/>
    </source>
</evidence>
<accession>A0A3B7RQN7</accession>
<sequence>MRLPQRTQPGRGKLLWPRRGRCLPGAPNYCIFRASTTAFPLLLLPLLSALLGAAPLVLPGASAPEPAATQTATPQPAKYWVFLRDKRGVSFRAEAYFSAPALARRRRQGLPLSDSTDFPLRPDYLRQVQQSVDSVAGSSRWFNAVACWAKPHQVAALRRLPGVRAVEPMPAAELRPAARRLPTVGLADELTADDRQLAHRQTSSLGAEALRKAGLNGRGIRVAILDVGFTGASRHPGLAHLQQERRVVATYDFIKKSEFVYGGGMHGTEVLSCLAGALPDGTPLGLAPQAEYLLARTERTGRETFGEEEAWLAAAEWADRNGADILNSSLGYTDTRYFREQMNGRTSLVARAAAMAVRKGMLVVCAAGNDGDDPRWRTVGTPADADSVLAVGGLDADTWLATEYSSRGPAAGGRRKPNVAAFGSVVAAVPGGRYERTEGTSFASPLVAGLAACVWQQQRGLKAMELFHVLEQSGRLYPYFDYAHGYGLPQAVKCLQPSAATARPTLDAVTTTEGVEVVIRPEATLVLRPLPLRTDSAVAAPRAATADGRLEVPRAGKERTATAQPAPAAPDGIPLPPPNPEYCYWQLADAAGRLRRYEVLEVSQRAVLQLPTGAWQPGDVLRVHYRGFTLHYPLP</sequence>
<reference evidence="8 9" key="1">
    <citation type="submission" date="2018-09" db="EMBL/GenBank/DDBJ databases">
        <title>Hymenobacter medium sp. nov., isolated from R2A medium.</title>
        <authorList>
            <person name="Yingchao G."/>
        </authorList>
    </citation>
    <scope>NUCLEOTIDE SEQUENCE [LARGE SCALE GENOMIC DNA]</scope>
    <source>
        <strain evidence="9">sh-6</strain>
    </source>
</reference>
<gene>
    <name evidence="8" type="ORF">D3Y59_05105</name>
</gene>
<feature type="domain" description="Peptidase S8/S53" evidence="7">
    <location>
        <begin position="217"/>
        <end position="487"/>
    </location>
</feature>
<dbReference type="KEGG" id="hyh:D3Y59_05105"/>
<dbReference type="EMBL" id="CP032317">
    <property type="protein sequence ID" value="AYA36487.1"/>
    <property type="molecule type" value="Genomic_DNA"/>
</dbReference>
<evidence type="ECO:0000259" key="7">
    <source>
        <dbReference type="Pfam" id="PF00082"/>
    </source>
</evidence>
<dbReference type="Pfam" id="PF00082">
    <property type="entry name" value="Peptidase_S8"/>
    <property type="match status" value="1"/>
</dbReference>
<dbReference type="GO" id="GO:0004252">
    <property type="term" value="F:serine-type endopeptidase activity"/>
    <property type="evidence" value="ECO:0007669"/>
    <property type="project" value="UniProtKB-UniRule"/>
</dbReference>
<keyword evidence="3 5" id="KW-0378">Hydrolase</keyword>
<evidence type="ECO:0000256" key="3">
    <source>
        <dbReference type="ARBA" id="ARBA00022801"/>
    </source>
</evidence>
<dbReference type="PRINTS" id="PR00723">
    <property type="entry name" value="SUBTILISIN"/>
</dbReference>
<feature type="compositionally biased region" description="Basic and acidic residues" evidence="6">
    <location>
        <begin position="548"/>
        <end position="560"/>
    </location>
</feature>
<dbReference type="PANTHER" id="PTHR43806:SF67">
    <property type="entry name" value="EGF-LIKE DOMAIN-CONTAINING PROTEIN"/>
    <property type="match status" value="1"/>
</dbReference>
<name>A0A3B7RQN7_9BACT</name>
<dbReference type="InterPro" id="IPR023828">
    <property type="entry name" value="Peptidase_S8_Ser-AS"/>
</dbReference>
<feature type="active site" description="Charge relay system" evidence="5">
    <location>
        <position position="226"/>
    </location>
</feature>
<dbReference type="PANTHER" id="PTHR43806">
    <property type="entry name" value="PEPTIDASE S8"/>
    <property type="match status" value="1"/>
</dbReference>
<feature type="active site" description="Charge relay system" evidence="5">
    <location>
        <position position="441"/>
    </location>
</feature>
<proteinExistence type="inferred from homology"/>
<comment type="similarity">
    <text evidence="1 5">Belongs to the peptidase S8 family.</text>
</comment>
<evidence type="ECO:0000313" key="9">
    <source>
        <dbReference type="Proteomes" id="UP000262802"/>
    </source>
</evidence>
<dbReference type="PROSITE" id="PS00138">
    <property type="entry name" value="SUBTILASE_SER"/>
    <property type="match status" value="1"/>
</dbReference>
<keyword evidence="4 5" id="KW-0720">Serine protease</keyword>
<dbReference type="GO" id="GO:0006508">
    <property type="term" value="P:proteolysis"/>
    <property type="evidence" value="ECO:0007669"/>
    <property type="project" value="UniProtKB-KW"/>
</dbReference>
<protein>
    <recommendedName>
        <fullName evidence="7">Peptidase S8/S53 domain-containing protein</fullName>
    </recommendedName>
</protein>
<dbReference type="InterPro" id="IPR000209">
    <property type="entry name" value="Peptidase_S8/S53_dom"/>
</dbReference>
<dbReference type="Proteomes" id="UP000262802">
    <property type="component" value="Chromosome"/>
</dbReference>
<dbReference type="SUPFAM" id="SSF52743">
    <property type="entry name" value="Subtilisin-like"/>
    <property type="match status" value="1"/>
</dbReference>
<evidence type="ECO:0000256" key="4">
    <source>
        <dbReference type="ARBA" id="ARBA00022825"/>
    </source>
</evidence>
<evidence type="ECO:0000256" key="2">
    <source>
        <dbReference type="ARBA" id="ARBA00022670"/>
    </source>
</evidence>
<dbReference type="OrthoDB" id="9792152at2"/>
<dbReference type="InterPro" id="IPR036852">
    <property type="entry name" value="Peptidase_S8/S53_dom_sf"/>
</dbReference>
<feature type="active site" description="Charge relay system" evidence="5">
    <location>
        <position position="266"/>
    </location>
</feature>
<dbReference type="PROSITE" id="PS51892">
    <property type="entry name" value="SUBTILASE"/>
    <property type="match status" value="1"/>
</dbReference>
<keyword evidence="2 5" id="KW-0645">Protease</keyword>
<organism evidence="8 9">
    <name type="scientific">Hymenobacter oligotrophus</name>
    <dbReference type="NCBI Taxonomy" id="2319843"/>
    <lineage>
        <taxon>Bacteria</taxon>
        <taxon>Pseudomonadati</taxon>
        <taxon>Bacteroidota</taxon>
        <taxon>Cytophagia</taxon>
        <taxon>Cytophagales</taxon>
        <taxon>Hymenobacteraceae</taxon>
        <taxon>Hymenobacter</taxon>
    </lineage>
</organism>
<evidence type="ECO:0000256" key="5">
    <source>
        <dbReference type="PROSITE-ProRule" id="PRU01240"/>
    </source>
</evidence>
<evidence type="ECO:0000256" key="6">
    <source>
        <dbReference type="SAM" id="MobiDB-lite"/>
    </source>
</evidence>